<dbReference type="Pfam" id="PF07508">
    <property type="entry name" value="Recombinase"/>
    <property type="match status" value="1"/>
</dbReference>
<gene>
    <name evidence="6" type="ORF">FEK35_29810</name>
</gene>
<dbReference type="EMBL" id="VBUU01000052">
    <property type="protein sequence ID" value="TLF93531.1"/>
    <property type="molecule type" value="Genomic_DNA"/>
</dbReference>
<proteinExistence type="predicted"/>
<feature type="region of interest" description="Disordered" evidence="4">
    <location>
        <begin position="447"/>
        <end position="482"/>
    </location>
</feature>
<dbReference type="PANTHER" id="PTHR30461:SF2">
    <property type="entry name" value="SERINE RECOMBINASE PINE-RELATED"/>
    <property type="match status" value="1"/>
</dbReference>
<feature type="coiled-coil region" evidence="3">
    <location>
        <begin position="314"/>
        <end position="341"/>
    </location>
</feature>
<protein>
    <submittedName>
        <fullName evidence="6">Recombinase family protein</fullName>
    </submittedName>
</protein>
<dbReference type="GO" id="GO:0000150">
    <property type="term" value="F:DNA strand exchange activity"/>
    <property type="evidence" value="ECO:0007669"/>
    <property type="project" value="InterPro"/>
</dbReference>
<dbReference type="InterPro" id="IPR038109">
    <property type="entry name" value="DNA_bind_recomb_sf"/>
</dbReference>
<feature type="non-terminal residue" evidence="6">
    <location>
        <position position="1"/>
    </location>
</feature>
<feature type="domain" description="Recombinase" evidence="5">
    <location>
        <begin position="64"/>
        <end position="212"/>
    </location>
</feature>
<dbReference type="PANTHER" id="PTHR30461">
    <property type="entry name" value="DNA-INVERTASE FROM LAMBDOID PROPHAGE"/>
    <property type="match status" value="1"/>
</dbReference>
<keyword evidence="2" id="KW-0233">DNA recombination</keyword>
<organism evidence="6 7">
    <name type="scientific">Nocardia cyriacigeorgica</name>
    <dbReference type="NCBI Taxonomy" id="135487"/>
    <lineage>
        <taxon>Bacteria</taxon>
        <taxon>Bacillati</taxon>
        <taxon>Actinomycetota</taxon>
        <taxon>Actinomycetes</taxon>
        <taxon>Mycobacteriales</taxon>
        <taxon>Nocardiaceae</taxon>
        <taxon>Nocardia</taxon>
    </lineage>
</organism>
<evidence type="ECO:0000256" key="2">
    <source>
        <dbReference type="ARBA" id="ARBA00023172"/>
    </source>
</evidence>
<dbReference type="GO" id="GO:0003677">
    <property type="term" value="F:DNA binding"/>
    <property type="evidence" value="ECO:0007669"/>
    <property type="project" value="UniProtKB-KW"/>
</dbReference>
<evidence type="ECO:0000256" key="3">
    <source>
        <dbReference type="SAM" id="Coils"/>
    </source>
</evidence>
<evidence type="ECO:0000313" key="7">
    <source>
        <dbReference type="Proteomes" id="UP000308349"/>
    </source>
</evidence>
<keyword evidence="3" id="KW-0175">Coiled coil</keyword>
<evidence type="ECO:0000259" key="5">
    <source>
        <dbReference type="PROSITE" id="PS51737"/>
    </source>
</evidence>
<dbReference type="RefSeq" id="WP_138459045.1">
    <property type="nucleotide sequence ID" value="NZ_VBUU01000052.1"/>
</dbReference>
<evidence type="ECO:0000256" key="4">
    <source>
        <dbReference type="SAM" id="MobiDB-lite"/>
    </source>
</evidence>
<sequence>LGIPLLAADEPIDLSRGATPRATNILTRRVKQGVAEWYVLEMLEKSRGGYEQHTEAGFNIGTPPYGYLAHKVAHPVPARRAEGRHKTRLALDPVKAPVVEQIFTWRVALKLGYRAIAERLNADPDLYPTPVPPDPSRALGAWSASSVRDILHNPKYTGYMVWNRRATKDPLRKGKPNPPSEWIWSPEPTHPAIVDLNTFMAAMRIASTRARSRSDTQPGTANPHRQTTHVYRLRSYVHCALCNGKRMHGKTRKDYTYYYCQPRPTRPEGHPPTIWVPEPDLLDTATEFFNNHIFGPHRRQLLTAAITADDVEQARIHRDKIDALRRTIADLETRQDRLLRTFEERDDPTGIVFDRLRERLSILATDHSNKLTELRELEKTVPHQPTEAASLLDQLPQTPLDLAEMPTPLLRQLLDAFSLQITYDKNTHHAQFRVEIASHNIPHVHHMAHAAKNPRPGAPPGQFCDEPRRGHHDSPAFPQVEG</sequence>
<name>A0A5R8P743_9NOCA</name>
<dbReference type="AlphaFoldDB" id="A0A5R8P743"/>
<dbReference type="Gene3D" id="3.90.1750.20">
    <property type="entry name" value="Putative Large Serine Recombinase, Chain B, Domain 2"/>
    <property type="match status" value="1"/>
</dbReference>
<evidence type="ECO:0000256" key="1">
    <source>
        <dbReference type="ARBA" id="ARBA00023125"/>
    </source>
</evidence>
<feature type="compositionally biased region" description="Basic and acidic residues" evidence="4">
    <location>
        <begin position="465"/>
        <end position="474"/>
    </location>
</feature>
<dbReference type="PROSITE" id="PS51737">
    <property type="entry name" value="RECOMBINASE_DNA_BIND"/>
    <property type="match status" value="1"/>
</dbReference>
<reference evidence="6 7" key="1">
    <citation type="submission" date="2019-05" db="EMBL/GenBank/DDBJ databases">
        <title>Genomes sequences of two Nocardia cyriacigeorgica environmental isolates, type strains Nocardia asteroides ATCC 19247 and Nocardia cyriacigeorgica DSM 44484.</title>
        <authorList>
            <person name="Vautrin F."/>
            <person name="Bergeron E."/>
            <person name="Dubost A."/>
            <person name="Abrouk D."/>
            <person name="Rodriguez Nava V."/>
            <person name="Pujic P."/>
        </authorList>
    </citation>
    <scope>NUCLEOTIDE SEQUENCE [LARGE SCALE GENOMIC DNA]</scope>
    <source>
        <strain evidence="6 7">EML 1456</strain>
    </source>
</reference>
<dbReference type="OrthoDB" id="3372479at2"/>
<dbReference type="InterPro" id="IPR050639">
    <property type="entry name" value="SSR_resolvase"/>
</dbReference>
<accession>A0A5R8P743</accession>
<dbReference type="InterPro" id="IPR011109">
    <property type="entry name" value="DNA_bind_recombinase_dom"/>
</dbReference>
<evidence type="ECO:0000313" key="6">
    <source>
        <dbReference type="EMBL" id="TLF93531.1"/>
    </source>
</evidence>
<keyword evidence="1" id="KW-0238">DNA-binding</keyword>
<dbReference type="Proteomes" id="UP000308349">
    <property type="component" value="Unassembled WGS sequence"/>
</dbReference>
<comment type="caution">
    <text evidence="6">The sequence shown here is derived from an EMBL/GenBank/DDBJ whole genome shotgun (WGS) entry which is preliminary data.</text>
</comment>